<evidence type="ECO:0000313" key="2">
    <source>
        <dbReference type="EMBL" id="SCZ93618.1"/>
    </source>
</evidence>
<evidence type="ECO:0000256" key="1">
    <source>
        <dbReference type="SAM" id="MobiDB-lite"/>
    </source>
</evidence>
<accession>A0A2X0KNQ2</accession>
<protein>
    <submittedName>
        <fullName evidence="2">BZ3500_MvSof-1268-A1-R1_Chr6-3g08775 protein</fullName>
    </submittedName>
</protein>
<dbReference type="EMBL" id="FMWP01000048">
    <property type="protein sequence ID" value="SCZ93618.1"/>
    <property type="molecule type" value="Genomic_DNA"/>
</dbReference>
<feature type="region of interest" description="Disordered" evidence="1">
    <location>
        <begin position="119"/>
        <end position="141"/>
    </location>
</feature>
<feature type="region of interest" description="Disordered" evidence="1">
    <location>
        <begin position="404"/>
        <end position="449"/>
    </location>
</feature>
<dbReference type="OrthoDB" id="2539341at2759"/>
<evidence type="ECO:0000313" key="3">
    <source>
        <dbReference type="Proteomes" id="UP000249723"/>
    </source>
</evidence>
<sequence length="610" mass="66316">MTVKHGHDCLGGALEIVPDALLSRETNLSSALASLVGKIDGKSLPQSPFAALAIIDGATAFARQRHAATDRAQHNEPKRGRLFLNAIIRHLEVIIAATARRIQVVVVFDHPILRPKLKEDTVLDRQDRQKPQEPSDKSTPVIHPVPFITNDTLAVCVHGRSSKEWEVAFRHGDEPTRVATFVRWSEQGLLVVAAHEADPLVSASTKFGQICDVALEPNRVVLVSADSDFFMLLGADQARYRAVLSGKDQNISLVDLAVLDAHPAVWNYRQRFVASLILGCDYFRGIKGVGPGGLRDLPGQWLDEATWQSGWDGAAGALIRNVDSEPAPTEEQIEEVKSLCAAIDPIQNLLHHYKDKTFAKATAESITTVTKGTRVRFKGTPHEDPSAVSRYAYAPIRRNPPLVHQPGVASTGPLPSLSSLSTVQDPELRRDHAKARRRQAEQPARMVSTHKLAVQGTVRASDYRLVDPEFGDSAEQRTRKSNNSKSIERNKATTAAEVRALFSKQSDSGSSGGGGGKSPGGVIYRMSTMTGTLDDLVRESMVSGELRQGAHRVRRPPARTARQAEASAPPAATRNRASSLGLMDVDSDAALVVDESDSRSYSIAAMEIDR</sequence>
<keyword evidence="3" id="KW-1185">Reference proteome</keyword>
<dbReference type="Proteomes" id="UP000249723">
    <property type="component" value="Unassembled WGS sequence"/>
</dbReference>
<feature type="compositionally biased region" description="Gly residues" evidence="1">
    <location>
        <begin position="510"/>
        <end position="519"/>
    </location>
</feature>
<organism evidence="2 3">
    <name type="scientific">Microbotryum saponariae</name>
    <dbReference type="NCBI Taxonomy" id="289078"/>
    <lineage>
        <taxon>Eukaryota</taxon>
        <taxon>Fungi</taxon>
        <taxon>Dikarya</taxon>
        <taxon>Basidiomycota</taxon>
        <taxon>Pucciniomycotina</taxon>
        <taxon>Microbotryomycetes</taxon>
        <taxon>Microbotryales</taxon>
        <taxon>Microbotryaceae</taxon>
        <taxon>Microbotryum</taxon>
    </lineage>
</organism>
<name>A0A2X0KNQ2_9BASI</name>
<feature type="region of interest" description="Disordered" evidence="1">
    <location>
        <begin position="469"/>
        <end position="525"/>
    </location>
</feature>
<feature type="compositionally biased region" description="Low complexity" evidence="1">
    <location>
        <begin position="560"/>
        <end position="574"/>
    </location>
</feature>
<reference evidence="3" key="1">
    <citation type="submission" date="2016-10" db="EMBL/GenBank/DDBJ databases">
        <authorList>
            <person name="Jeantristanb JTB J.-T."/>
            <person name="Ricardo R."/>
        </authorList>
    </citation>
    <scope>NUCLEOTIDE SEQUENCE [LARGE SCALE GENOMIC DNA]</scope>
</reference>
<dbReference type="AlphaFoldDB" id="A0A2X0KNQ2"/>
<gene>
    <name evidence="2" type="ORF">BZ3500_MVSOF-1268-A1-R1_CHR6-3G08775</name>
</gene>
<feature type="compositionally biased region" description="Basic and acidic residues" evidence="1">
    <location>
        <begin position="119"/>
        <end position="136"/>
    </location>
</feature>
<feature type="region of interest" description="Disordered" evidence="1">
    <location>
        <begin position="544"/>
        <end position="580"/>
    </location>
</feature>
<proteinExistence type="predicted"/>